<evidence type="ECO:0000256" key="3">
    <source>
        <dbReference type="ARBA" id="ARBA00022618"/>
    </source>
</evidence>
<comment type="cofactor">
    <cofactor evidence="1">
        <name>Mg(2+)</name>
        <dbReference type="ChEBI" id="CHEBI:18420"/>
    </cofactor>
</comment>
<dbReference type="Gene3D" id="3.40.50.300">
    <property type="entry name" value="P-loop containing nucleotide triphosphate hydrolases"/>
    <property type="match status" value="1"/>
</dbReference>
<evidence type="ECO:0000256" key="7">
    <source>
        <dbReference type="ARBA" id="ARBA00023134"/>
    </source>
</evidence>
<dbReference type="GO" id="GO:0000917">
    <property type="term" value="P:division septum assembly"/>
    <property type="evidence" value="ECO:0007669"/>
    <property type="project" value="UniProtKB-KW"/>
</dbReference>
<dbReference type="InterPro" id="IPR030393">
    <property type="entry name" value="G_ENGB_dom"/>
</dbReference>
<keyword evidence="13" id="KW-1185">Reference proteome</keyword>
<accession>A0A840V3F8</accession>
<evidence type="ECO:0000259" key="11">
    <source>
        <dbReference type="PROSITE" id="PS51706"/>
    </source>
</evidence>
<keyword evidence="9 10" id="KW-0131">Cell cycle</keyword>
<keyword evidence="5 10" id="KW-0547">Nucleotide-binding</keyword>
<dbReference type="Proteomes" id="UP000557717">
    <property type="component" value="Unassembled WGS sequence"/>
</dbReference>
<comment type="function">
    <text evidence="10">Necessary for normal cell division and for the maintenance of normal septation.</text>
</comment>
<dbReference type="InterPro" id="IPR006073">
    <property type="entry name" value="GTP-bd"/>
</dbReference>
<organism evidence="12 13">
    <name type="scientific">Haloferula luteola</name>
    <dbReference type="NCBI Taxonomy" id="595692"/>
    <lineage>
        <taxon>Bacteria</taxon>
        <taxon>Pseudomonadati</taxon>
        <taxon>Verrucomicrobiota</taxon>
        <taxon>Verrucomicrobiia</taxon>
        <taxon>Verrucomicrobiales</taxon>
        <taxon>Verrucomicrobiaceae</taxon>
        <taxon>Haloferula</taxon>
    </lineage>
</organism>
<evidence type="ECO:0000256" key="6">
    <source>
        <dbReference type="ARBA" id="ARBA00022842"/>
    </source>
</evidence>
<protein>
    <recommendedName>
        <fullName evidence="10">Probable GTP-binding protein EngB</fullName>
    </recommendedName>
</protein>
<evidence type="ECO:0000313" key="13">
    <source>
        <dbReference type="Proteomes" id="UP000557717"/>
    </source>
</evidence>
<proteinExistence type="inferred from homology"/>
<dbReference type="Pfam" id="PF01926">
    <property type="entry name" value="MMR_HSR1"/>
    <property type="match status" value="1"/>
</dbReference>
<feature type="domain" description="EngB-type G" evidence="11">
    <location>
        <begin position="22"/>
        <end position="196"/>
    </location>
</feature>
<dbReference type="CDD" id="cd01876">
    <property type="entry name" value="YihA_EngB"/>
    <property type="match status" value="1"/>
</dbReference>
<dbReference type="SUPFAM" id="SSF52540">
    <property type="entry name" value="P-loop containing nucleoside triphosphate hydrolases"/>
    <property type="match status" value="1"/>
</dbReference>
<comment type="caution">
    <text evidence="12">The sequence shown here is derived from an EMBL/GenBank/DDBJ whole genome shotgun (WGS) entry which is preliminary data.</text>
</comment>
<comment type="similarity">
    <text evidence="2 10">Belongs to the TRAFAC class TrmE-Era-EngA-EngB-Septin-like GTPase superfamily. EngB GTPase family.</text>
</comment>
<dbReference type="InterPro" id="IPR019987">
    <property type="entry name" value="GTP-bd_ribosome_bio_YsxC"/>
</dbReference>
<dbReference type="GO" id="GO:0005525">
    <property type="term" value="F:GTP binding"/>
    <property type="evidence" value="ECO:0007669"/>
    <property type="project" value="UniProtKB-UniRule"/>
</dbReference>
<dbReference type="NCBIfam" id="TIGR03598">
    <property type="entry name" value="GTPase_YsxC"/>
    <property type="match status" value="1"/>
</dbReference>
<dbReference type="AlphaFoldDB" id="A0A840V3F8"/>
<dbReference type="PANTHER" id="PTHR11649">
    <property type="entry name" value="MSS1/TRME-RELATED GTP-BINDING PROTEIN"/>
    <property type="match status" value="1"/>
</dbReference>
<gene>
    <name evidence="10" type="primary">engB</name>
    <name evidence="12" type="ORF">HNR46_002274</name>
</gene>
<evidence type="ECO:0000256" key="4">
    <source>
        <dbReference type="ARBA" id="ARBA00022723"/>
    </source>
</evidence>
<evidence type="ECO:0000313" key="12">
    <source>
        <dbReference type="EMBL" id="MBB5352033.1"/>
    </source>
</evidence>
<evidence type="ECO:0000256" key="5">
    <source>
        <dbReference type="ARBA" id="ARBA00022741"/>
    </source>
</evidence>
<dbReference type="HAMAP" id="MF_00321">
    <property type="entry name" value="GTPase_EngB"/>
    <property type="match status" value="1"/>
</dbReference>
<sequence>MKIISAEFETSAAGIEDSPAWNLPEFAFIGRSNVGKSSLLNLLVMKKDLARVSARPGATQLVNFFRINRKWALVDMPGYGYSKTPQALREGFREAVSGYLAGREQLRCVFVLIDSRHSPQKIDLNFCGWLAENGIPFVLVFTKTDKSKAGKVKENMAAFVSELREVCDGEPRTFLSSTKTQAGRGEILEFIDLALR</sequence>
<evidence type="ECO:0000256" key="1">
    <source>
        <dbReference type="ARBA" id="ARBA00001946"/>
    </source>
</evidence>
<dbReference type="GO" id="GO:0046872">
    <property type="term" value="F:metal ion binding"/>
    <property type="evidence" value="ECO:0007669"/>
    <property type="project" value="UniProtKB-KW"/>
</dbReference>
<name>A0A840V3F8_9BACT</name>
<keyword evidence="8 10" id="KW-0717">Septation</keyword>
<dbReference type="InterPro" id="IPR027417">
    <property type="entry name" value="P-loop_NTPase"/>
</dbReference>
<dbReference type="RefSeq" id="WP_184018734.1">
    <property type="nucleotide sequence ID" value="NZ_JACHFD010000010.1"/>
</dbReference>
<keyword evidence="4" id="KW-0479">Metal-binding</keyword>
<dbReference type="PROSITE" id="PS51706">
    <property type="entry name" value="G_ENGB"/>
    <property type="match status" value="1"/>
</dbReference>
<dbReference type="EMBL" id="JACHFD010000010">
    <property type="protein sequence ID" value="MBB5352033.1"/>
    <property type="molecule type" value="Genomic_DNA"/>
</dbReference>
<evidence type="ECO:0000256" key="8">
    <source>
        <dbReference type="ARBA" id="ARBA00023210"/>
    </source>
</evidence>
<reference evidence="12 13" key="1">
    <citation type="submission" date="2020-08" db="EMBL/GenBank/DDBJ databases">
        <title>Genomic Encyclopedia of Type Strains, Phase IV (KMG-IV): sequencing the most valuable type-strain genomes for metagenomic binning, comparative biology and taxonomic classification.</title>
        <authorList>
            <person name="Goeker M."/>
        </authorList>
    </citation>
    <scope>NUCLEOTIDE SEQUENCE [LARGE SCALE GENOMIC DNA]</scope>
    <source>
        <strain evidence="12 13">YC6886</strain>
    </source>
</reference>
<keyword evidence="7 10" id="KW-0342">GTP-binding</keyword>
<evidence type="ECO:0000256" key="10">
    <source>
        <dbReference type="HAMAP-Rule" id="MF_00321"/>
    </source>
</evidence>
<evidence type="ECO:0000256" key="2">
    <source>
        <dbReference type="ARBA" id="ARBA00009638"/>
    </source>
</evidence>
<evidence type="ECO:0000256" key="9">
    <source>
        <dbReference type="ARBA" id="ARBA00023306"/>
    </source>
</evidence>
<keyword evidence="3 10" id="KW-0132">Cell division</keyword>
<keyword evidence="6" id="KW-0460">Magnesium</keyword>
<dbReference type="PANTHER" id="PTHR11649:SF13">
    <property type="entry name" value="ENGB-TYPE G DOMAIN-CONTAINING PROTEIN"/>
    <property type="match status" value="1"/>
</dbReference>